<dbReference type="PANTHER" id="PTHR47263">
    <property type="entry name" value="ADENYLATE CYCLASE ACTIVATION PROTEIN GIT1"/>
    <property type="match status" value="1"/>
</dbReference>
<evidence type="ECO:0008006" key="7">
    <source>
        <dbReference type="Google" id="ProtNLM"/>
    </source>
</evidence>
<feature type="region of interest" description="Disordered" evidence="1">
    <location>
        <begin position="1"/>
        <end position="26"/>
    </location>
</feature>
<feature type="domain" description="MHD2" evidence="4">
    <location>
        <begin position="1118"/>
        <end position="1234"/>
    </location>
</feature>
<dbReference type="Gene3D" id="2.60.40.150">
    <property type="entry name" value="C2 domain"/>
    <property type="match status" value="1"/>
</dbReference>
<reference evidence="5 6" key="1">
    <citation type="submission" date="2017-06" db="EMBL/GenBank/DDBJ databases">
        <title>Draft genome sequence of a variant of Elsinoe murrayae.</title>
        <authorList>
            <person name="Cheng Q."/>
        </authorList>
    </citation>
    <scope>NUCLEOTIDE SEQUENCE [LARGE SCALE GENOMIC DNA]</scope>
    <source>
        <strain evidence="5 6">CQ-2017a</strain>
    </source>
</reference>
<dbReference type="PROSITE" id="PS50004">
    <property type="entry name" value="C2"/>
    <property type="match status" value="1"/>
</dbReference>
<evidence type="ECO:0000313" key="5">
    <source>
        <dbReference type="EMBL" id="PNS19467.1"/>
    </source>
</evidence>
<feature type="compositionally biased region" description="Basic and acidic residues" evidence="1">
    <location>
        <begin position="1292"/>
        <end position="1302"/>
    </location>
</feature>
<feature type="region of interest" description="Disordered" evidence="1">
    <location>
        <begin position="1286"/>
        <end position="1307"/>
    </location>
</feature>
<dbReference type="InterPro" id="IPR052811">
    <property type="entry name" value="Glucose_resp_signaling"/>
</dbReference>
<dbReference type="InterPro" id="IPR014772">
    <property type="entry name" value="Munc13_dom-2"/>
</dbReference>
<gene>
    <name evidence="5" type="ORF">CAC42_7311</name>
</gene>
<dbReference type="Gene3D" id="1.10.357.50">
    <property type="match status" value="1"/>
</dbReference>
<dbReference type="PROSITE" id="PS51259">
    <property type="entry name" value="MHD2"/>
    <property type="match status" value="1"/>
</dbReference>
<evidence type="ECO:0000259" key="2">
    <source>
        <dbReference type="PROSITE" id="PS50004"/>
    </source>
</evidence>
<dbReference type="Gene3D" id="1.20.58.1100">
    <property type="match status" value="1"/>
</dbReference>
<dbReference type="PANTHER" id="PTHR47263:SF1">
    <property type="entry name" value="C2 DOMAIN PROTEIN (AFU_ORTHOLOGUE AFUA_7G02350)"/>
    <property type="match status" value="1"/>
</dbReference>
<dbReference type="Proteomes" id="UP000243797">
    <property type="component" value="Unassembled WGS sequence"/>
</dbReference>
<feature type="compositionally biased region" description="Polar residues" evidence="1">
    <location>
        <begin position="1"/>
        <end position="21"/>
    </location>
</feature>
<dbReference type="InterPro" id="IPR014770">
    <property type="entry name" value="Munc13_1"/>
</dbReference>
<dbReference type="Pfam" id="PF00168">
    <property type="entry name" value="C2"/>
    <property type="match status" value="1"/>
</dbReference>
<dbReference type="STRING" id="2082308.A0A2K1QWN3"/>
<organism evidence="5 6">
    <name type="scientific">Sphaceloma murrayae</name>
    <dbReference type="NCBI Taxonomy" id="2082308"/>
    <lineage>
        <taxon>Eukaryota</taxon>
        <taxon>Fungi</taxon>
        <taxon>Dikarya</taxon>
        <taxon>Ascomycota</taxon>
        <taxon>Pezizomycotina</taxon>
        <taxon>Dothideomycetes</taxon>
        <taxon>Dothideomycetidae</taxon>
        <taxon>Myriangiales</taxon>
        <taxon>Elsinoaceae</taxon>
        <taxon>Sphaceloma</taxon>
    </lineage>
</organism>
<dbReference type="InterPro" id="IPR035892">
    <property type="entry name" value="C2_domain_sf"/>
</dbReference>
<feature type="domain" description="MHD1" evidence="3">
    <location>
        <begin position="697"/>
        <end position="820"/>
    </location>
</feature>
<dbReference type="Pfam" id="PF06292">
    <property type="entry name" value="MUN"/>
    <property type="match status" value="2"/>
</dbReference>
<dbReference type="InParanoid" id="A0A2K1QWN3"/>
<evidence type="ECO:0000256" key="1">
    <source>
        <dbReference type="SAM" id="MobiDB-lite"/>
    </source>
</evidence>
<dbReference type="InterPro" id="IPR010439">
    <property type="entry name" value="MUN_dom"/>
</dbReference>
<dbReference type="FunCoup" id="A0A2K1QWN3">
    <property type="interactions" value="48"/>
</dbReference>
<dbReference type="InterPro" id="IPR000008">
    <property type="entry name" value="C2_dom"/>
</dbReference>
<comment type="caution">
    <text evidence="5">The sequence shown here is derived from an EMBL/GenBank/DDBJ whole genome shotgun (WGS) entry which is preliminary data.</text>
</comment>
<dbReference type="OrthoDB" id="2015333at2759"/>
<name>A0A2K1QWN3_9PEZI</name>
<protein>
    <recommendedName>
        <fullName evidence="7">C2 domain-containing protein</fullName>
    </recommendedName>
</protein>
<dbReference type="EMBL" id="NKHZ01000031">
    <property type="protein sequence ID" value="PNS19467.1"/>
    <property type="molecule type" value="Genomic_DNA"/>
</dbReference>
<dbReference type="PROSITE" id="PS51258">
    <property type="entry name" value="MHD1"/>
    <property type="match status" value="1"/>
</dbReference>
<proteinExistence type="predicted"/>
<dbReference type="SMART" id="SM00239">
    <property type="entry name" value="C2"/>
    <property type="match status" value="1"/>
</dbReference>
<feature type="domain" description="C2" evidence="2">
    <location>
        <begin position="901"/>
        <end position="1017"/>
    </location>
</feature>
<sequence>MSTHSARSSINSKHHPNQPSNGRIRRDFSYSRRKHLVSENDAYSFALRAALLSHLLQPRAKRLQHVAPVAKPVQRSSTSINDLVKDFSVIRDSKSTKFPHAFPPELDKRITGVLVGKERMPGYNDALVKRTFAAFLNQFKDPVFRKSVEKDRKVEDLLLVFFSRATSELQKGKLPNDDSWKLMVDRHVALFVRLISSVLKANDWARDRPELAVRLQDLESKLLTHSQDLTHSRNGSAAGQTIEVEVPISYELKDIPGALKVANIFGRSYDEVQADITQNKDTWTPEAALNDLKMYQMHMNLNTRRTLNSENFDLQEAYDQWRKTETHDITQMVLAILQAYPELAKHSSMGAFTAFKPTSTISTDSGYSDGYSNADLPDGAYVVDQPVDVSHLSIQDTSPRESVADDVPFTFIPPEPRPYYAAVLRRALINDIGNSELQPSDDTAEIKLLSKQSIEVLNEIALRWRIPQFSRAVLFLDVVRDKFQNREITMESLDQALTFVKDPQNELRQSGKPSQVVQDALWDRSKWTLVDHALNQEILSSLHDTLLRELYDLLQHCYENKPPSVGLVMHILENHIYDDPLFARTPEDLDGFTDALREALRDKAREAYTAILMKYVPEEADKWEFHHVIELGKSVVSLANKIQKRYRNNPAIMGVNPLEVLIEHIFPYFAKDARGVVARVIEITRANDQEVPIDDGFKLYGELVHIRRVHAQALPDVPFGFKIEDLLADFVWRFIALAEQNWISWIEGAVNQDEFKPRAGVDDVDAERHSSSALDMFRIFNQAIDEISNLEWDDDLQYAKFMTAISKSIGAAVTRYCELLETKFMKEMEQLTPEQEAAARQSTQERWMQLAKDTLVAKEKVEPFQFKPESLVKLNNIEYTTVHLDKVEKEINADACADIIQRHTPPIPKTRQPSKYVFTIKIIEAEDLRPCDMNGLSDPYVVLGDEYQKRLAKTRIINASLNPRWDETVDIITSGPLNIIATIWDWDALGDHDCVGRTTLKLDPSHFSDFMPREFWLDLDTQGRLLLRVSMEGERDDIQFYFGRTFRHLKRTERDMTRKVTDKLLAYIQSILSRRTLQRLLGQGITVSSVRALAGGYLSRAQGRPTSQQPPQQQADPAMALRPLFEYFDENFAIMKQTLTDPSMLMVMTRLWKEVLTTIESLLVPPLSDKPSQQRPLTPQEVDIVYKWLRLLFDFFHAEGDGISMEVLRSPKYHDLQNLNFFYFDTTANLIKTSDGMASQAMNRQKSRVETNMNRMSAPAGSFAFGGASMGMPSTRRTKSIMLSRNLGTMKKAKEDKRKEAQAEPNDDMILRILRMRPEAERYLKDRSRQKERLAAHAAAEAIVRQSILAQRMEGRGGRH</sequence>
<evidence type="ECO:0000313" key="6">
    <source>
        <dbReference type="Proteomes" id="UP000243797"/>
    </source>
</evidence>
<evidence type="ECO:0000259" key="3">
    <source>
        <dbReference type="PROSITE" id="PS51258"/>
    </source>
</evidence>
<evidence type="ECO:0000259" key="4">
    <source>
        <dbReference type="PROSITE" id="PS51259"/>
    </source>
</evidence>
<dbReference type="SUPFAM" id="SSF49562">
    <property type="entry name" value="C2 domain (Calcium/lipid-binding domain, CaLB)"/>
    <property type="match status" value="1"/>
</dbReference>
<keyword evidence="6" id="KW-1185">Reference proteome</keyword>
<accession>A0A2K1QWN3</accession>
<dbReference type="CDD" id="cd04043">
    <property type="entry name" value="C2_Munc13_fungal"/>
    <property type="match status" value="1"/>
</dbReference>